<dbReference type="Gene3D" id="3.40.50.2000">
    <property type="entry name" value="Glycogen Phosphorylase B"/>
    <property type="match status" value="2"/>
</dbReference>
<evidence type="ECO:0000256" key="1">
    <source>
        <dbReference type="ARBA" id="ARBA00022676"/>
    </source>
</evidence>
<dbReference type="PANTHER" id="PTHR30160:SF1">
    <property type="entry name" value="LIPOPOLYSACCHARIDE 1,2-N-ACETYLGLUCOSAMINETRANSFERASE-RELATED"/>
    <property type="match status" value="1"/>
</dbReference>
<evidence type="ECO:0000313" key="3">
    <source>
        <dbReference type="EMBL" id="SFW61489.1"/>
    </source>
</evidence>
<evidence type="ECO:0000256" key="2">
    <source>
        <dbReference type="ARBA" id="ARBA00022679"/>
    </source>
</evidence>
<evidence type="ECO:0000313" key="6">
    <source>
        <dbReference type="Proteomes" id="UP001326715"/>
    </source>
</evidence>
<reference evidence="4 6" key="2">
    <citation type="submission" date="2023-11" db="EMBL/GenBank/DDBJ databases">
        <title>MicrobeMod: A computational toolkit for identifying prokaryotic methylation and restriction-modification with nanopore sequencing.</title>
        <authorList>
            <person name="Crits-Christoph A."/>
            <person name="Kang S.C."/>
            <person name="Lee H."/>
            <person name="Ostrov N."/>
        </authorList>
    </citation>
    <scope>NUCLEOTIDE SEQUENCE [LARGE SCALE GENOMIC DNA]</scope>
    <source>
        <strain evidence="4 6">ATCC 23090</strain>
    </source>
</reference>
<dbReference type="STRING" id="1004.SAMN05661012_02970"/>
<dbReference type="EMBL" id="CP140154">
    <property type="protein sequence ID" value="WQG89311.1"/>
    <property type="molecule type" value="Genomic_DNA"/>
</dbReference>
<gene>
    <name evidence="3" type="ORF">SAMN05661012_02970</name>
    <name evidence="4" type="ORF">SR876_30740</name>
</gene>
<proteinExistence type="predicted"/>
<dbReference type="EMBL" id="FPIZ01000008">
    <property type="protein sequence ID" value="SFW61489.1"/>
    <property type="molecule type" value="Genomic_DNA"/>
</dbReference>
<keyword evidence="1 4" id="KW-0328">Glycosyltransferase</keyword>
<dbReference type="GO" id="GO:0009244">
    <property type="term" value="P:lipopolysaccharide core region biosynthetic process"/>
    <property type="evidence" value="ECO:0007669"/>
    <property type="project" value="TreeGrafter"/>
</dbReference>
<organism evidence="3 5">
    <name type="scientific">Chitinophaga sancti</name>
    <dbReference type="NCBI Taxonomy" id="1004"/>
    <lineage>
        <taxon>Bacteria</taxon>
        <taxon>Pseudomonadati</taxon>
        <taxon>Bacteroidota</taxon>
        <taxon>Chitinophagia</taxon>
        <taxon>Chitinophagales</taxon>
        <taxon>Chitinophagaceae</taxon>
        <taxon>Chitinophaga</taxon>
    </lineage>
</organism>
<name>A0A1K1QP85_9BACT</name>
<dbReference type="SUPFAM" id="SSF53756">
    <property type="entry name" value="UDP-Glycosyltransferase/glycogen phosphorylase"/>
    <property type="match status" value="1"/>
</dbReference>
<dbReference type="GO" id="GO:0005829">
    <property type="term" value="C:cytosol"/>
    <property type="evidence" value="ECO:0007669"/>
    <property type="project" value="TreeGrafter"/>
</dbReference>
<dbReference type="RefSeq" id="WP_072361479.1">
    <property type="nucleotide sequence ID" value="NZ_CP139972.1"/>
</dbReference>
<dbReference type="AlphaFoldDB" id="A0A1K1QP85"/>
<dbReference type="GO" id="GO:0008713">
    <property type="term" value="F:ADP-heptose-lipopolysaccharide heptosyltransferase activity"/>
    <property type="evidence" value="ECO:0007669"/>
    <property type="project" value="TreeGrafter"/>
</dbReference>
<dbReference type="InterPro" id="IPR002201">
    <property type="entry name" value="Glyco_trans_9"/>
</dbReference>
<sequence length="307" mass="35079">MAGKVFRIILFGGLGDALLSTPAFRALKKEYPGCRIVLFCFNNRQKTIFKNNPHIDRVTRTSFLRNPVSFIRYYMKWAKFHDDFYAGLMPTLFGNKNSKELIADLLGVPLKDDKIEVFFSPEEEKKARNVMAQYKNPIVMHITSQTSKNQEWELESWEALVEQMPEYTFIQLGIESEARVKNAVDLRGKVSFRDTLALIKYSRSFVGVNSSFSHATNAFDIPGVVLFGPSQPTIWGHDNNINIYKPLRCSPCLDLIFRAPCPYGKPCMKSITVEEVKTALLQQLQAQPAEYALAEMINDLELKNLFD</sequence>
<keyword evidence="6" id="KW-1185">Reference proteome</keyword>
<dbReference type="Proteomes" id="UP001326715">
    <property type="component" value="Chromosome"/>
</dbReference>
<evidence type="ECO:0000313" key="5">
    <source>
        <dbReference type="Proteomes" id="UP000183788"/>
    </source>
</evidence>
<keyword evidence="2 3" id="KW-0808">Transferase</keyword>
<dbReference type="CDD" id="cd03789">
    <property type="entry name" value="GT9_LPS_heptosyltransferase"/>
    <property type="match status" value="1"/>
</dbReference>
<dbReference type="EC" id="2.4.-.-" evidence="4"/>
<protein>
    <submittedName>
        <fullName evidence="3">ADP-heptose:LPS heptosyltransferase</fullName>
    </submittedName>
    <submittedName>
        <fullName evidence="4">Glycosyltransferase family 9 protein</fullName>
        <ecNumber evidence="4">2.4.-.-</ecNumber>
    </submittedName>
</protein>
<dbReference type="Proteomes" id="UP000183788">
    <property type="component" value="Unassembled WGS sequence"/>
</dbReference>
<dbReference type="InterPro" id="IPR051199">
    <property type="entry name" value="LPS_LOS_Heptosyltrfase"/>
</dbReference>
<dbReference type="OrthoDB" id="9768048at2"/>
<reference evidence="3 5" key="1">
    <citation type="submission" date="2016-11" db="EMBL/GenBank/DDBJ databases">
        <authorList>
            <person name="Jaros S."/>
            <person name="Januszkiewicz K."/>
            <person name="Wedrychowicz H."/>
        </authorList>
    </citation>
    <scope>NUCLEOTIDE SEQUENCE [LARGE SCALE GENOMIC DNA]</scope>
    <source>
        <strain evidence="3 5">DSM 784</strain>
    </source>
</reference>
<accession>A0A1K1QP85</accession>
<dbReference type="PANTHER" id="PTHR30160">
    <property type="entry name" value="TETRAACYLDISACCHARIDE 4'-KINASE-RELATED"/>
    <property type="match status" value="1"/>
</dbReference>
<evidence type="ECO:0000313" key="4">
    <source>
        <dbReference type="EMBL" id="WQG89311.1"/>
    </source>
</evidence>
<dbReference type="Pfam" id="PF01075">
    <property type="entry name" value="Glyco_transf_9"/>
    <property type="match status" value="1"/>
</dbReference>